<dbReference type="InterPro" id="IPR024414">
    <property type="entry name" value="Uncharacterised_PrgI"/>
</dbReference>
<accession>A0A413YWR6</accession>
<dbReference type="RefSeq" id="WP_118599072.1">
    <property type="nucleotide sequence ID" value="NZ_QSHO01000020.1"/>
</dbReference>
<dbReference type="AlphaFoldDB" id="A0A413YWR6"/>
<protein>
    <submittedName>
        <fullName evidence="2">PrgI family protein</fullName>
    </submittedName>
</protein>
<keyword evidence="1" id="KW-0812">Transmembrane</keyword>
<organism evidence="2 3">
    <name type="scientific">Roseburia intestinalis</name>
    <dbReference type="NCBI Taxonomy" id="166486"/>
    <lineage>
        <taxon>Bacteria</taxon>
        <taxon>Bacillati</taxon>
        <taxon>Bacillota</taxon>
        <taxon>Clostridia</taxon>
        <taxon>Lachnospirales</taxon>
        <taxon>Lachnospiraceae</taxon>
        <taxon>Roseburia</taxon>
    </lineage>
</organism>
<sequence length="123" mass="14599">MIAVRIPKEIREYKTKVWKRFTARNLLAICYMFLVVGFCFFQIRPIVGMDKMEDIIFVLCLPAGVLGFLPQKNGLKPETQIKMLVRFYLIKPKKRKFESINFFDFSYKGEHNVNNTQRKGRKN</sequence>
<proteinExistence type="predicted"/>
<keyword evidence="1" id="KW-1133">Transmembrane helix</keyword>
<reference evidence="2 3" key="1">
    <citation type="submission" date="2018-08" db="EMBL/GenBank/DDBJ databases">
        <title>A genome reference for cultivated species of the human gut microbiota.</title>
        <authorList>
            <person name="Zou Y."/>
            <person name="Xue W."/>
            <person name="Luo G."/>
        </authorList>
    </citation>
    <scope>NUCLEOTIDE SEQUENCE [LARGE SCALE GENOMIC DNA]</scope>
    <source>
        <strain evidence="2 3">AM37-1AC</strain>
    </source>
</reference>
<name>A0A413YWR6_9FIRM</name>
<gene>
    <name evidence="2" type="ORF">DW856_17065</name>
</gene>
<keyword evidence="1" id="KW-0472">Membrane</keyword>
<feature type="transmembrane region" description="Helical" evidence="1">
    <location>
        <begin position="21"/>
        <end position="43"/>
    </location>
</feature>
<dbReference type="Proteomes" id="UP000283513">
    <property type="component" value="Unassembled WGS sequence"/>
</dbReference>
<evidence type="ECO:0000313" key="2">
    <source>
        <dbReference type="EMBL" id="RHC13505.1"/>
    </source>
</evidence>
<dbReference type="EMBL" id="QSHO01000020">
    <property type="protein sequence ID" value="RHC13505.1"/>
    <property type="molecule type" value="Genomic_DNA"/>
</dbReference>
<evidence type="ECO:0000256" key="1">
    <source>
        <dbReference type="SAM" id="Phobius"/>
    </source>
</evidence>
<evidence type="ECO:0000313" key="3">
    <source>
        <dbReference type="Proteomes" id="UP000283513"/>
    </source>
</evidence>
<comment type="caution">
    <text evidence="2">The sequence shown here is derived from an EMBL/GenBank/DDBJ whole genome shotgun (WGS) entry which is preliminary data.</text>
</comment>
<dbReference type="Pfam" id="PF12666">
    <property type="entry name" value="PrgI"/>
    <property type="match status" value="1"/>
</dbReference>